<sequence>MKERRKRRKRSGLRSASDREGGDRWALFLSFFLVTVRGRVGVLNSRVGIGRADVVVGVEPERRSLQQSADLTLEQLMTGMIRRGRSPRTKGGLCLFRVLHKGGSKRDKQMLRYIGRDKQLGWNHRKRKQWSSFRPSPVCVRILVQSSANSF</sequence>
<dbReference type="EMBL" id="KZ819189">
    <property type="protein sequence ID" value="PWZ02251.1"/>
    <property type="molecule type" value="Genomic_DNA"/>
</dbReference>
<reference evidence="1 2" key="1">
    <citation type="journal article" date="2018" name="Mol. Biol. Evol.">
        <title>Broad Genomic Sampling Reveals a Smut Pathogenic Ancestry of the Fungal Clade Ustilaginomycotina.</title>
        <authorList>
            <person name="Kijpornyongpan T."/>
            <person name="Mondo S.J."/>
            <person name="Barry K."/>
            <person name="Sandor L."/>
            <person name="Lee J."/>
            <person name="Lipzen A."/>
            <person name="Pangilinan J."/>
            <person name="LaButti K."/>
            <person name="Hainaut M."/>
            <person name="Henrissat B."/>
            <person name="Grigoriev I.V."/>
            <person name="Spatafora J.W."/>
            <person name="Aime M.C."/>
        </authorList>
    </citation>
    <scope>NUCLEOTIDE SEQUENCE [LARGE SCALE GENOMIC DNA]</scope>
    <source>
        <strain evidence="1 2">MCA 3645</strain>
    </source>
</reference>
<evidence type="ECO:0000313" key="1">
    <source>
        <dbReference type="EMBL" id="PWZ02251.1"/>
    </source>
</evidence>
<accession>A0A317XY94</accession>
<name>A0A317XY94_9BASI</name>
<gene>
    <name evidence="1" type="ORF">BCV70DRAFT_60277</name>
</gene>
<keyword evidence="2" id="KW-1185">Reference proteome</keyword>
<evidence type="ECO:0000313" key="2">
    <source>
        <dbReference type="Proteomes" id="UP000246740"/>
    </source>
</evidence>
<dbReference type="Proteomes" id="UP000246740">
    <property type="component" value="Unassembled WGS sequence"/>
</dbReference>
<proteinExistence type="predicted"/>
<dbReference type="AlphaFoldDB" id="A0A317XY94"/>
<organism evidence="1 2">
    <name type="scientific">Testicularia cyperi</name>
    <dbReference type="NCBI Taxonomy" id="1882483"/>
    <lineage>
        <taxon>Eukaryota</taxon>
        <taxon>Fungi</taxon>
        <taxon>Dikarya</taxon>
        <taxon>Basidiomycota</taxon>
        <taxon>Ustilaginomycotina</taxon>
        <taxon>Ustilaginomycetes</taxon>
        <taxon>Ustilaginales</taxon>
        <taxon>Anthracoideaceae</taxon>
        <taxon>Testicularia</taxon>
    </lineage>
</organism>
<dbReference type="InParanoid" id="A0A317XY94"/>
<protein>
    <submittedName>
        <fullName evidence="1">Uncharacterized protein</fullName>
    </submittedName>
</protein>